<gene>
    <name evidence="1" type="ORF">ACFOEE_08485</name>
</gene>
<name>A0ABV7CJ21_9GAMM</name>
<proteinExistence type="predicted"/>
<accession>A0ABV7CJ21</accession>
<protein>
    <submittedName>
        <fullName evidence="1">Uncharacterized protein</fullName>
    </submittedName>
</protein>
<evidence type="ECO:0000313" key="2">
    <source>
        <dbReference type="Proteomes" id="UP001595453"/>
    </source>
</evidence>
<organism evidence="1 2">
    <name type="scientific">Pseudoalteromonas fenneropenaei</name>
    <dbReference type="NCBI Taxonomy" id="1737459"/>
    <lineage>
        <taxon>Bacteria</taxon>
        <taxon>Pseudomonadati</taxon>
        <taxon>Pseudomonadota</taxon>
        <taxon>Gammaproteobacteria</taxon>
        <taxon>Alteromonadales</taxon>
        <taxon>Pseudoalteromonadaceae</taxon>
        <taxon>Pseudoalteromonas</taxon>
    </lineage>
</organism>
<dbReference type="Proteomes" id="UP001595453">
    <property type="component" value="Unassembled WGS sequence"/>
</dbReference>
<dbReference type="EMBL" id="JBHRSD010000014">
    <property type="protein sequence ID" value="MFC3032553.1"/>
    <property type="molecule type" value="Genomic_DNA"/>
</dbReference>
<sequence>MLATICNYLLTKLETEVLVKRVCLATAKHLAAKSTNKQDDELVKALDKALN</sequence>
<dbReference type="RefSeq" id="WP_377123173.1">
    <property type="nucleotide sequence ID" value="NZ_JBHRSD010000014.1"/>
</dbReference>
<evidence type="ECO:0000313" key="1">
    <source>
        <dbReference type="EMBL" id="MFC3032553.1"/>
    </source>
</evidence>
<comment type="caution">
    <text evidence="1">The sequence shown here is derived from an EMBL/GenBank/DDBJ whole genome shotgun (WGS) entry which is preliminary data.</text>
</comment>
<keyword evidence="2" id="KW-1185">Reference proteome</keyword>
<reference evidence="2" key="1">
    <citation type="journal article" date="2019" name="Int. J. Syst. Evol. Microbiol.">
        <title>The Global Catalogue of Microorganisms (GCM) 10K type strain sequencing project: providing services to taxonomists for standard genome sequencing and annotation.</title>
        <authorList>
            <consortium name="The Broad Institute Genomics Platform"/>
            <consortium name="The Broad Institute Genome Sequencing Center for Infectious Disease"/>
            <person name="Wu L."/>
            <person name="Ma J."/>
        </authorList>
    </citation>
    <scope>NUCLEOTIDE SEQUENCE [LARGE SCALE GENOMIC DNA]</scope>
    <source>
        <strain evidence="2">KCTC 42730</strain>
    </source>
</reference>